<evidence type="ECO:0008006" key="5">
    <source>
        <dbReference type="Google" id="ProtNLM"/>
    </source>
</evidence>
<keyword evidence="2" id="KW-0472">Membrane</keyword>
<evidence type="ECO:0000256" key="2">
    <source>
        <dbReference type="SAM" id="Phobius"/>
    </source>
</evidence>
<comment type="caution">
    <text evidence="3">The sequence shown here is derived from an EMBL/GenBank/DDBJ whole genome shotgun (WGS) entry which is preliminary data.</text>
</comment>
<dbReference type="Proteomes" id="UP000654573">
    <property type="component" value="Unassembled WGS sequence"/>
</dbReference>
<accession>A0ABR7FJI2</accession>
<name>A0ABR7FJI2_9FIRM</name>
<evidence type="ECO:0000313" key="3">
    <source>
        <dbReference type="EMBL" id="MBC5674800.1"/>
    </source>
</evidence>
<reference evidence="3 4" key="1">
    <citation type="submission" date="2020-08" db="EMBL/GenBank/DDBJ databases">
        <title>Genome public.</title>
        <authorList>
            <person name="Liu C."/>
            <person name="Sun Q."/>
        </authorList>
    </citation>
    <scope>NUCLEOTIDE SEQUENCE [LARGE SCALE GENOMIC DNA]</scope>
    <source>
        <strain evidence="3 4">NSJ-34</strain>
    </source>
</reference>
<keyword evidence="4" id="KW-1185">Reference proteome</keyword>
<organism evidence="3 4">
    <name type="scientific">Blautia celeris</name>
    <dbReference type="NCBI Taxonomy" id="2763026"/>
    <lineage>
        <taxon>Bacteria</taxon>
        <taxon>Bacillati</taxon>
        <taxon>Bacillota</taxon>
        <taxon>Clostridia</taxon>
        <taxon>Lachnospirales</taxon>
        <taxon>Lachnospiraceae</taxon>
        <taxon>Blautia</taxon>
    </lineage>
</organism>
<protein>
    <recommendedName>
        <fullName evidence="5">DUF5640 domain-containing protein</fullName>
    </recommendedName>
</protein>
<proteinExistence type="predicted"/>
<gene>
    <name evidence="3" type="ORF">H8S76_21415</name>
</gene>
<feature type="compositionally biased region" description="Acidic residues" evidence="1">
    <location>
        <begin position="283"/>
        <end position="295"/>
    </location>
</feature>
<feature type="transmembrane region" description="Helical" evidence="2">
    <location>
        <begin position="22"/>
        <end position="48"/>
    </location>
</feature>
<evidence type="ECO:0000256" key="1">
    <source>
        <dbReference type="SAM" id="MobiDB-lite"/>
    </source>
</evidence>
<evidence type="ECO:0000313" key="4">
    <source>
        <dbReference type="Proteomes" id="UP000654573"/>
    </source>
</evidence>
<dbReference type="EMBL" id="JACOOU010000012">
    <property type="protein sequence ID" value="MBC5674800.1"/>
    <property type="molecule type" value="Genomic_DNA"/>
</dbReference>
<feature type="compositionally biased region" description="Acidic residues" evidence="1">
    <location>
        <begin position="303"/>
        <end position="334"/>
    </location>
</feature>
<sequence>MYLINNAQWNQKLRKAMPGGKYIQLLLPSIIGIVLSLSFFIGASWAWYTDAALGVLENVSMADFSCDVSVISADTDFSDTRRSVSGEPAEFSLVANSTYEVKISISGTATTGYCILKFWDAVNERQMVYYTDQITADSAFVFTYQNGVTERMTVAGDLQADIFSIETHWGDWQIAALEGKQEEIQYVHAGDVIGNAPIQLPSEAEYDLQNMTQQSSILDSDGLQVIFTADEGFTLPTHVTVTINNGEALIYELVNGVLTVHASLIPNGSRIVVSGSGEPVQEIPDEPVSDFESESMPEKSDSETESQSDETIPEPTSEETVPETESESVSEEDSLQMSETDASPAPAGEP</sequence>
<feature type="region of interest" description="Disordered" evidence="1">
    <location>
        <begin position="276"/>
        <end position="350"/>
    </location>
</feature>
<dbReference type="RefSeq" id="WP_103731665.1">
    <property type="nucleotide sequence ID" value="NZ_JACOOU010000012.1"/>
</dbReference>
<keyword evidence="2" id="KW-1133">Transmembrane helix</keyword>
<keyword evidence="2" id="KW-0812">Transmembrane</keyword>